<keyword evidence="2 6" id="KW-0349">Heme</keyword>
<evidence type="ECO:0000256" key="5">
    <source>
        <dbReference type="ARBA" id="ARBA00023004"/>
    </source>
</evidence>
<dbReference type="InterPro" id="IPR036909">
    <property type="entry name" value="Cyt_c-like_dom_sf"/>
</dbReference>
<evidence type="ECO:0000313" key="9">
    <source>
        <dbReference type="Proteomes" id="UP000060487"/>
    </source>
</evidence>
<dbReference type="Pfam" id="PF02433">
    <property type="entry name" value="FixO"/>
    <property type="match status" value="1"/>
</dbReference>
<evidence type="ECO:0000313" key="8">
    <source>
        <dbReference type="EMBL" id="KWT91860.1"/>
    </source>
</evidence>
<organism evidence="8 9">
    <name type="scientific">Candidatus Magnetominusculus xianensis</name>
    <dbReference type="NCBI Taxonomy" id="1748249"/>
    <lineage>
        <taxon>Bacteria</taxon>
        <taxon>Pseudomonadati</taxon>
        <taxon>Nitrospirota</taxon>
        <taxon>Nitrospiria</taxon>
        <taxon>Nitrospirales</taxon>
        <taxon>Nitrospiraceae</taxon>
        <taxon>Candidatus Magnetominusculus</taxon>
    </lineage>
</organism>
<reference evidence="8 9" key="1">
    <citation type="submission" date="2015-11" db="EMBL/GenBank/DDBJ databases">
        <authorList>
            <person name="Lin W."/>
        </authorList>
    </citation>
    <scope>NUCLEOTIDE SEQUENCE [LARGE SCALE GENOMIC DNA]</scope>
    <source>
        <strain evidence="8 9">HCH-1</strain>
    </source>
</reference>
<sequence length="217" mass="24066">MGNKGVRNMFVFGSLLCFVALVVMTFDTFAQLDSRSTKITADVDKGKQVWHKYDCIGCHTIFGNGSYFAPDMTKITDKLPKSYLKKYLVNPRKVNASAAMPVLGITDDEAEKLFVFLEWISKVDTNGWPPKPIMSKGSSSAAVYEKYSCSSCHLINGIGGTSGPDITHVASRHPEAEWHRKHLDNPSSVVPDSAMPPYAQLTEDEKKQLIEFLVSLK</sequence>
<dbReference type="InterPro" id="IPR051811">
    <property type="entry name" value="Cytochrome_c550/c551-like"/>
</dbReference>
<name>A0ABR5SHZ8_9BACT</name>
<keyword evidence="9" id="KW-1185">Reference proteome</keyword>
<dbReference type="Gene3D" id="1.10.760.10">
    <property type="entry name" value="Cytochrome c-like domain"/>
    <property type="match status" value="2"/>
</dbReference>
<gene>
    <name evidence="8" type="ORF">ASN18_0663</name>
</gene>
<dbReference type="Pfam" id="PF00034">
    <property type="entry name" value="Cytochrom_C"/>
    <property type="match status" value="1"/>
</dbReference>
<evidence type="ECO:0000256" key="6">
    <source>
        <dbReference type="PROSITE-ProRule" id="PRU00433"/>
    </source>
</evidence>
<dbReference type="Proteomes" id="UP000060487">
    <property type="component" value="Unassembled WGS sequence"/>
</dbReference>
<evidence type="ECO:0000256" key="4">
    <source>
        <dbReference type="ARBA" id="ARBA00022982"/>
    </source>
</evidence>
<dbReference type="InterPro" id="IPR009056">
    <property type="entry name" value="Cyt_c-like_dom"/>
</dbReference>
<dbReference type="PANTHER" id="PTHR37823">
    <property type="entry name" value="CYTOCHROME C-553-LIKE"/>
    <property type="match status" value="1"/>
</dbReference>
<evidence type="ECO:0000256" key="2">
    <source>
        <dbReference type="ARBA" id="ARBA00022617"/>
    </source>
</evidence>
<dbReference type="InterPro" id="IPR003468">
    <property type="entry name" value="Cyt_c_oxidase_monohaem-su/FixO"/>
</dbReference>
<accession>A0ABR5SHZ8</accession>
<dbReference type="PROSITE" id="PS51007">
    <property type="entry name" value="CYTC"/>
    <property type="match status" value="1"/>
</dbReference>
<protein>
    <submittedName>
        <fullName evidence="8">Cytochrome C</fullName>
    </submittedName>
</protein>
<evidence type="ECO:0000256" key="1">
    <source>
        <dbReference type="ARBA" id="ARBA00022448"/>
    </source>
</evidence>
<keyword evidence="5 6" id="KW-0408">Iron</keyword>
<evidence type="ECO:0000256" key="3">
    <source>
        <dbReference type="ARBA" id="ARBA00022723"/>
    </source>
</evidence>
<dbReference type="EMBL" id="LNQR01000027">
    <property type="protein sequence ID" value="KWT91860.1"/>
    <property type="molecule type" value="Genomic_DNA"/>
</dbReference>
<dbReference type="RefSeq" id="WP_236861479.1">
    <property type="nucleotide sequence ID" value="NZ_LNQR01000027.1"/>
</dbReference>
<keyword evidence="4" id="KW-0249">Electron transport</keyword>
<comment type="caution">
    <text evidence="8">The sequence shown here is derived from an EMBL/GenBank/DDBJ whole genome shotgun (WGS) entry which is preliminary data.</text>
</comment>
<evidence type="ECO:0000259" key="7">
    <source>
        <dbReference type="PROSITE" id="PS51007"/>
    </source>
</evidence>
<dbReference type="PANTHER" id="PTHR37823:SF1">
    <property type="entry name" value="CYTOCHROME C-553-LIKE"/>
    <property type="match status" value="1"/>
</dbReference>
<proteinExistence type="predicted"/>
<keyword evidence="3 6" id="KW-0479">Metal-binding</keyword>
<keyword evidence="1" id="KW-0813">Transport</keyword>
<dbReference type="SUPFAM" id="SSF46626">
    <property type="entry name" value="Cytochrome c"/>
    <property type="match status" value="2"/>
</dbReference>
<feature type="domain" description="Cytochrome c" evidence="7">
    <location>
        <begin position="41"/>
        <end position="217"/>
    </location>
</feature>